<organism evidence="4 5">
    <name type="scientific">Streptomyces lavendulae subsp. lavendulae</name>
    <dbReference type="NCBI Taxonomy" id="58340"/>
    <lineage>
        <taxon>Bacteria</taxon>
        <taxon>Bacillati</taxon>
        <taxon>Actinomycetota</taxon>
        <taxon>Actinomycetes</taxon>
        <taxon>Kitasatosporales</taxon>
        <taxon>Streptomycetaceae</taxon>
        <taxon>Streptomyces</taxon>
    </lineage>
</organism>
<dbReference type="GeneID" id="49388100"/>
<dbReference type="SUPFAM" id="SSF46689">
    <property type="entry name" value="Homeodomain-like"/>
    <property type="match status" value="1"/>
</dbReference>
<sequence length="201" mass="20894">MSPRGVAIPDLRERLFAAAERVVTRDGAAALTSRAVTDEAQCAKGVLHAHFAGLDEFVAALVLDRFARSARGAEALAGRVGRGAVADNLVDFAVALLDSLDPAVVGLAMTRPTTSLHTRRALEAGEPGFAAMQESVAGYLEAEREAGRVPEGADPHTIALALVGTVHHLLMTRSPHAPFDSRATSARLVTVLLGPPVGPPA</sequence>
<evidence type="ECO:0000313" key="4">
    <source>
        <dbReference type="EMBL" id="ATZ28897.1"/>
    </source>
</evidence>
<dbReference type="EMBL" id="CP024985">
    <property type="protein sequence ID" value="ATZ28897.1"/>
    <property type="molecule type" value="Genomic_DNA"/>
</dbReference>
<dbReference type="InterPro" id="IPR036271">
    <property type="entry name" value="Tet_transcr_reg_TetR-rel_C_sf"/>
</dbReference>
<evidence type="ECO:0000256" key="1">
    <source>
        <dbReference type="ARBA" id="ARBA00023015"/>
    </source>
</evidence>
<evidence type="ECO:0000256" key="3">
    <source>
        <dbReference type="ARBA" id="ARBA00023163"/>
    </source>
</evidence>
<dbReference type="Proteomes" id="UP000231791">
    <property type="component" value="Chromosome"/>
</dbReference>
<dbReference type="GO" id="GO:0000976">
    <property type="term" value="F:transcription cis-regulatory region binding"/>
    <property type="evidence" value="ECO:0007669"/>
    <property type="project" value="TreeGrafter"/>
</dbReference>
<gene>
    <name evidence="4" type="ORF">SLAV_35640</name>
</gene>
<dbReference type="InterPro" id="IPR001647">
    <property type="entry name" value="HTH_TetR"/>
</dbReference>
<name>A0A2K8PQ79_STRLA</name>
<dbReference type="SUPFAM" id="SSF48498">
    <property type="entry name" value="Tetracyclin repressor-like, C-terminal domain"/>
    <property type="match status" value="1"/>
</dbReference>
<dbReference type="PANTHER" id="PTHR30055">
    <property type="entry name" value="HTH-TYPE TRANSCRIPTIONAL REGULATOR RUTR"/>
    <property type="match status" value="1"/>
</dbReference>
<dbReference type="InterPro" id="IPR050109">
    <property type="entry name" value="HTH-type_TetR-like_transc_reg"/>
</dbReference>
<keyword evidence="1" id="KW-0805">Transcription regulation</keyword>
<protein>
    <submittedName>
        <fullName evidence="4">Uncharacterized protein</fullName>
    </submittedName>
</protein>
<dbReference type="InterPro" id="IPR009057">
    <property type="entry name" value="Homeodomain-like_sf"/>
</dbReference>
<proteinExistence type="predicted"/>
<dbReference type="GO" id="GO:0003700">
    <property type="term" value="F:DNA-binding transcription factor activity"/>
    <property type="evidence" value="ECO:0007669"/>
    <property type="project" value="TreeGrafter"/>
</dbReference>
<dbReference type="PROSITE" id="PS50977">
    <property type="entry name" value="HTH_TETR_2"/>
    <property type="match status" value="1"/>
</dbReference>
<evidence type="ECO:0000313" key="5">
    <source>
        <dbReference type="Proteomes" id="UP000231791"/>
    </source>
</evidence>
<keyword evidence="5" id="KW-1185">Reference proteome</keyword>
<evidence type="ECO:0000256" key="2">
    <source>
        <dbReference type="ARBA" id="ARBA00023125"/>
    </source>
</evidence>
<reference evidence="4 5" key="1">
    <citation type="submission" date="2017-11" db="EMBL/GenBank/DDBJ databases">
        <title>Complete genome sequence of Streptomyces lavendulae subsp. lavendulae CCM 3239 (formerly 'Streptomyces aureofaciens CCM 3239'), the producer of the angucycline-type antibiotic auricin.</title>
        <authorList>
            <person name="Busche T."/>
            <person name="Novakova R."/>
            <person name="Al'Dilaimi A."/>
            <person name="Homerova D."/>
            <person name="Feckova L."/>
            <person name="Rezuchova B."/>
            <person name="Mingyar E."/>
            <person name="Csolleiova D."/>
            <person name="Bekeova C."/>
            <person name="Winkler A."/>
            <person name="Sevcikova B."/>
            <person name="Kalinowski J."/>
            <person name="Kormanec J."/>
            <person name="Ruckert C."/>
        </authorList>
    </citation>
    <scope>NUCLEOTIDE SEQUENCE [LARGE SCALE GENOMIC DNA]</scope>
    <source>
        <strain evidence="4 5">CCM 3239</strain>
    </source>
</reference>
<accession>A0A2K8PQ79</accession>
<keyword evidence="3" id="KW-0804">Transcription</keyword>
<dbReference type="KEGG" id="slx:SLAV_35640"/>
<dbReference type="PANTHER" id="PTHR30055:SF238">
    <property type="entry name" value="MYCOFACTOCIN BIOSYNTHESIS TRANSCRIPTIONAL REGULATOR MFTR-RELATED"/>
    <property type="match status" value="1"/>
</dbReference>
<dbReference type="RefSeq" id="WP_030230351.1">
    <property type="nucleotide sequence ID" value="NZ_CP024985.1"/>
</dbReference>
<keyword evidence="2" id="KW-0238">DNA-binding</keyword>
<dbReference type="AlphaFoldDB" id="A0A2K8PQ79"/>
<dbReference type="Gene3D" id="1.10.357.10">
    <property type="entry name" value="Tetracycline Repressor, domain 2"/>
    <property type="match status" value="1"/>
</dbReference>
<dbReference type="OrthoDB" id="5068503at2"/>